<dbReference type="Proteomes" id="UP000192330">
    <property type="component" value="Unassembled WGS sequence"/>
</dbReference>
<proteinExistence type="predicted"/>
<dbReference type="RefSeq" id="WP_084354139.1">
    <property type="nucleotide sequence ID" value="NZ_FWYD01000020.1"/>
</dbReference>
<dbReference type="STRING" id="1387277.SAMN06295998_1202"/>
<sequence length="344" mass="39315">MTVEDHPFAWADRIDPNNLSSGARMEGYYNHNYRVEEGGTVYLYRKPIPNSAVMDLRCISEVPVLRFLESVGFDAPRLLYQSDAEGFFLHDWIDGVSLNDVYPDQEQMSDWIPREIARQMAALHRFDPEPFAAACADLGASPDCGAFFRAHYEFDCSVHARLFPEMADIYRSLGIPDAPFAGLDELAVAIGTRPFCLCHSDIHRKNVLIRPRDKTLTLLDWELVLVGDPVYDIAVHFHKTRFTPDQEAQFIKAYAERSPLTLTPGDIRKEVDVYLQLERVKSAIIDACRVRGDLRSGKFVGEAAEREAARYARKLDKARTVWCRDQALEPSDPRWIFQMLVQQL</sequence>
<accession>A0A1W2E0Y8</accession>
<protein>
    <recommendedName>
        <fullName evidence="1">Aminoglycoside phosphotransferase domain-containing protein</fullName>
    </recommendedName>
</protein>
<evidence type="ECO:0000313" key="3">
    <source>
        <dbReference type="Proteomes" id="UP000192330"/>
    </source>
</evidence>
<dbReference type="AlphaFoldDB" id="A0A1W2E0Y8"/>
<dbReference type="EMBL" id="FWYD01000020">
    <property type="protein sequence ID" value="SMD02896.1"/>
    <property type="molecule type" value="Genomic_DNA"/>
</dbReference>
<dbReference type="InterPro" id="IPR002575">
    <property type="entry name" value="Aminoglycoside_PTrfase"/>
</dbReference>
<feature type="domain" description="Aminoglycoside phosphotransferase" evidence="1">
    <location>
        <begin position="26"/>
        <end position="256"/>
    </location>
</feature>
<dbReference type="Gene3D" id="3.90.1200.10">
    <property type="match status" value="1"/>
</dbReference>
<gene>
    <name evidence="2" type="ORF">SAMN06295998_1202</name>
</gene>
<keyword evidence="3" id="KW-1185">Reference proteome</keyword>
<reference evidence="2" key="1">
    <citation type="submission" date="2017-04" db="EMBL/GenBank/DDBJ databases">
        <authorList>
            <person name="Afonso C.L."/>
            <person name="Miller P.J."/>
            <person name="Scott M.A."/>
            <person name="Spackman E."/>
            <person name="Goraichik I."/>
            <person name="Dimitrov K.M."/>
            <person name="Suarez D.L."/>
            <person name="Swayne D.E."/>
        </authorList>
    </citation>
    <scope>NUCLEOTIDE SEQUENCE [LARGE SCALE GENOMIC DNA]</scope>
    <source>
        <strain evidence="2">CGMCC 1.12644</strain>
    </source>
</reference>
<evidence type="ECO:0000313" key="2">
    <source>
        <dbReference type="EMBL" id="SMD02896.1"/>
    </source>
</evidence>
<name>A0A1W2E0Y8_9RHOB</name>
<organism evidence="2 3">
    <name type="scientific">Primorskyibacter flagellatus</name>
    <dbReference type="NCBI Taxonomy" id="1387277"/>
    <lineage>
        <taxon>Bacteria</taxon>
        <taxon>Pseudomonadati</taxon>
        <taxon>Pseudomonadota</taxon>
        <taxon>Alphaproteobacteria</taxon>
        <taxon>Rhodobacterales</taxon>
        <taxon>Roseobacteraceae</taxon>
        <taxon>Primorskyibacter</taxon>
    </lineage>
</organism>
<dbReference type="InterPro" id="IPR011009">
    <property type="entry name" value="Kinase-like_dom_sf"/>
</dbReference>
<evidence type="ECO:0000259" key="1">
    <source>
        <dbReference type="Pfam" id="PF01636"/>
    </source>
</evidence>
<dbReference type="Pfam" id="PF01636">
    <property type="entry name" value="APH"/>
    <property type="match status" value="1"/>
</dbReference>
<dbReference type="OrthoDB" id="3806873at2"/>
<dbReference type="PANTHER" id="PTHR21310">
    <property type="entry name" value="AMINOGLYCOSIDE PHOSPHOTRANSFERASE-RELATED-RELATED"/>
    <property type="match status" value="1"/>
</dbReference>
<dbReference type="InterPro" id="IPR051678">
    <property type="entry name" value="AGP_Transferase"/>
</dbReference>
<dbReference type="SUPFAM" id="SSF56112">
    <property type="entry name" value="Protein kinase-like (PK-like)"/>
    <property type="match status" value="1"/>
</dbReference>